<dbReference type="KEGG" id="cmar:IMCC12053_2217"/>
<accession>A0A0P0ACM8</accession>
<sequence length="298" mass="32623">MAVARPREERLTAGVLIMIAAVTCFTGIDTSAKWLSTYGLPVMQIVFVRYAMHFALSVAFFVPRDGISAFKSNVPKKQLVRSGALMVGTFMNFWALSYLPLSLTVSIAFATPMVVTLLAIPFLGEKVGLRRVLAVGVGFIGVLIVVQPWGADFHWAVVLSLCALLSASFYYIMTRMIAGEEANSTMQLWSSGLATLLMLPLAVQHWIWPNDISGWIVMGLIGTFGMMGHVFVTTANRFADASVLSPMIYTQLISATIVGYLVFGSLPTVWTLVGAFIIIGSGLYIWNRERVKKAVLRP</sequence>
<dbReference type="AlphaFoldDB" id="A0A0P0ACM8"/>
<gene>
    <name evidence="1" type="ORF">IMCC12053_2217</name>
</gene>
<dbReference type="PANTHER" id="PTHR22911:SF103">
    <property type="entry name" value="BLR2811 PROTEIN"/>
    <property type="match status" value="1"/>
</dbReference>
<dbReference type="EMBL" id="CP012023">
    <property type="protein sequence ID" value="ALI56164.1"/>
    <property type="molecule type" value="Genomic_DNA"/>
</dbReference>
<dbReference type="Proteomes" id="UP000064920">
    <property type="component" value="Chromosome"/>
</dbReference>
<protein>
    <submittedName>
        <fullName evidence="1">Uncharacterized protein</fullName>
    </submittedName>
</protein>
<evidence type="ECO:0000313" key="2">
    <source>
        <dbReference type="Proteomes" id="UP000064920"/>
    </source>
</evidence>
<dbReference type="InterPro" id="IPR000620">
    <property type="entry name" value="EamA_dom"/>
</dbReference>
<proteinExistence type="predicted"/>
<dbReference type="PATRIC" id="fig|1397108.4.peg.2269"/>
<name>A0A0P0ACM8_9RHOB</name>
<reference evidence="2" key="1">
    <citation type="submission" date="2015-05" db="EMBL/GenBank/DDBJ databases">
        <authorList>
            <person name="Oh H.-M."/>
            <person name="Yang J.-A."/>
            <person name="Cho J.-C."/>
            <person name="Kang I."/>
        </authorList>
    </citation>
    <scope>NUCLEOTIDE SEQUENCE [LARGE SCALE GENOMIC DNA]</scope>
    <source>
        <strain evidence="2">IMCC 12053</strain>
    </source>
</reference>
<dbReference type="PANTHER" id="PTHR22911">
    <property type="entry name" value="ACYL-MALONYL CONDENSING ENZYME-RELATED"/>
    <property type="match status" value="1"/>
</dbReference>
<dbReference type="OrthoDB" id="9815809at2"/>
<dbReference type="InterPro" id="IPR037185">
    <property type="entry name" value="EmrE-like"/>
</dbReference>
<dbReference type="Pfam" id="PF00892">
    <property type="entry name" value="EamA"/>
    <property type="match status" value="2"/>
</dbReference>
<keyword evidence="2" id="KW-1185">Reference proteome</keyword>
<organism evidence="1 2">
    <name type="scientific">Celeribacter marinus</name>
    <dbReference type="NCBI Taxonomy" id="1397108"/>
    <lineage>
        <taxon>Bacteria</taxon>
        <taxon>Pseudomonadati</taxon>
        <taxon>Pseudomonadota</taxon>
        <taxon>Alphaproteobacteria</taxon>
        <taxon>Rhodobacterales</taxon>
        <taxon>Roseobacteraceae</taxon>
        <taxon>Celeribacter</taxon>
    </lineage>
</organism>
<dbReference type="GO" id="GO:0016020">
    <property type="term" value="C:membrane"/>
    <property type="evidence" value="ECO:0007669"/>
    <property type="project" value="InterPro"/>
</dbReference>
<dbReference type="STRING" id="1397108.IMCC12053_2217"/>
<dbReference type="RefSeq" id="WP_062218948.1">
    <property type="nucleotide sequence ID" value="NZ_CP012023.1"/>
</dbReference>
<dbReference type="SUPFAM" id="SSF103481">
    <property type="entry name" value="Multidrug resistance efflux transporter EmrE"/>
    <property type="match status" value="2"/>
</dbReference>
<evidence type="ECO:0000313" key="1">
    <source>
        <dbReference type="EMBL" id="ALI56164.1"/>
    </source>
</evidence>